<protein>
    <submittedName>
        <fullName evidence="1">Uncharacterized protein</fullName>
    </submittedName>
</protein>
<accession>A0ABT6AGI6</accession>
<dbReference type="EMBL" id="JARJLM010000030">
    <property type="protein sequence ID" value="MDF3831713.1"/>
    <property type="molecule type" value="Genomic_DNA"/>
</dbReference>
<comment type="caution">
    <text evidence="1">The sequence shown here is derived from an EMBL/GenBank/DDBJ whole genome shotgun (WGS) entry which is preliminary data.</text>
</comment>
<evidence type="ECO:0000313" key="2">
    <source>
        <dbReference type="Proteomes" id="UP001216674"/>
    </source>
</evidence>
<keyword evidence="2" id="KW-1185">Reference proteome</keyword>
<sequence>MPAGFFIFVRGAGGRHIRALPIPLLTGTLDRPRFGVLSVGGYMGGALMLGRIERQ</sequence>
<name>A0ABT6AGI6_9BURK</name>
<dbReference type="Proteomes" id="UP001216674">
    <property type="component" value="Unassembled WGS sequence"/>
</dbReference>
<gene>
    <name evidence="1" type="ORF">P3W85_01875</name>
</gene>
<reference evidence="1 2" key="1">
    <citation type="submission" date="2023-03" db="EMBL/GenBank/DDBJ databases">
        <title>Draft assemblies of triclosan tolerant bacteria isolated from returned activated sludge.</title>
        <authorList>
            <person name="Van Hamelsveld S."/>
        </authorList>
    </citation>
    <scope>NUCLEOTIDE SEQUENCE [LARGE SCALE GENOMIC DNA]</scope>
    <source>
        <strain evidence="1 2">GW210010_S58</strain>
    </source>
</reference>
<dbReference type="RefSeq" id="WP_276263515.1">
    <property type="nucleotide sequence ID" value="NZ_JARJLM010000030.1"/>
</dbReference>
<proteinExistence type="predicted"/>
<organism evidence="1 2">
    <name type="scientific">Cupriavidus basilensis</name>
    <dbReference type="NCBI Taxonomy" id="68895"/>
    <lineage>
        <taxon>Bacteria</taxon>
        <taxon>Pseudomonadati</taxon>
        <taxon>Pseudomonadota</taxon>
        <taxon>Betaproteobacteria</taxon>
        <taxon>Burkholderiales</taxon>
        <taxon>Burkholderiaceae</taxon>
        <taxon>Cupriavidus</taxon>
    </lineage>
</organism>
<evidence type="ECO:0000313" key="1">
    <source>
        <dbReference type="EMBL" id="MDF3831713.1"/>
    </source>
</evidence>